<comment type="caution">
    <text evidence="1">Lacks conserved residue(s) required for the propagation of feature annotation.</text>
</comment>
<organism evidence="4">
    <name type="scientific">Caudovirales sp. ct0FJ5</name>
    <dbReference type="NCBI Taxonomy" id="2825755"/>
    <lineage>
        <taxon>Viruses</taxon>
        <taxon>Duplodnaviria</taxon>
        <taxon>Heunggongvirae</taxon>
        <taxon>Uroviricota</taxon>
        <taxon>Caudoviricetes</taxon>
    </lineage>
</organism>
<keyword evidence="1" id="KW-0547">Nucleotide-binding</keyword>
<comment type="subunit">
    <text evidence="1">Interacts (via N-terminus) with the terminase small subunit (via C-terminus); the active complex is probably heterooligomeric. Interacts (via C-terminus) with the portal protein; this interaction allows the packaging of viral DNA.</text>
</comment>
<dbReference type="InterPro" id="IPR008866">
    <property type="entry name" value="Phage_lambda_GpA-like"/>
</dbReference>
<feature type="domain" description="Terminase large subunit GpA endonuclease" evidence="3">
    <location>
        <begin position="304"/>
        <end position="589"/>
    </location>
</feature>
<evidence type="ECO:0000313" key="4">
    <source>
        <dbReference type="EMBL" id="DAD99333.1"/>
    </source>
</evidence>
<accession>A0A8S5NWZ1</accession>
<keyword evidence="1" id="KW-0540">Nuclease</keyword>
<dbReference type="InterPro" id="IPR027417">
    <property type="entry name" value="P-loop_NTPase"/>
</dbReference>
<keyword evidence="1" id="KW-0460">Magnesium</keyword>
<feature type="active site" description="For ATPase activity" evidence="1">
    <location>
        <position position="174"/>
    </location>
</feature>
<reference evidence="4" key="1">
    <citation type="journal article" date="2021" name="Proc. Natl. Acad. Sci. U.S.A.">
        <title>A Catalog of Tens of Thousands of Viruses from Human Metagenomes Reveals Hidden Associations with Chronic Diseases.</title>
        <authorList>
            <person name="Tisza M.J."/>
            <person name="Buck C.B."/>
        </authorList>
    </citation>
    <scope>NUCLEOTIDE SEQUENCE</scope>
    <source>
        <strain evidence="4">Ct0FJ5</strain>
    </source>
</reference>
<dbReference type="GO" id="GO:0046872">
    <property type="term" value="F:metal ion binding"/>
    <property type="evidence" value="ECO:0007669"/>
    <property type="project" value="UniProtKB-UniRule"/>
</dbReference>
<dbReference type="HAMAP" id="MF_04144">
    <property type="entry name" value="TERL_LAMBDA"/>
    <property type="match status" value="1"/>
</dbReference>
<name>A0A8S5NWZ1_9CAUD</name>
<sequence length="629" mass="71730">MKTARELWQYISKNGLKPLPKTSVSNWADNHRMLSSGISAEPGKWKTSRAPYQKDIMNAFTEPGIHRVVVKSSSQIGKSDMMNNVIGRFAHLDPCAIMMIQPTIDMAQDYSKTRIAPMIRDTKVLNNLFYDVKSRDANNTILSKVFPGGRLIMCGANSPAGLASRPIRILLADEVDRFPDSAGTEGDPVDLAAKRMTTFWNSCMGLFSTPTNEGSSRIDEEYLAGTQEEWQHKCPNCGEYHLLRHIDMTVDYKEIKTPSGKKTVIVNDVKWRCPHCGFSFSEKEMKQTPQKYISRNADALKNGIRSFFVNGFTSPWMTWTRIMREWLEAKGDPEREKVIMNTVFGESYKQKGAFEDEQIFLRRRESYGAELPNGVLLLTAAIDTQDNRLEYEVVGWGKEEECWGIRKGIVLGAPNQDRTWKEIDNILDKTYHFADGKGLKVVRTFIDSGGHYTSDVYNYCQKNFHKQRFAIKGRGGPGIPLIYKIAKANNAKAPLILLGVDDGKQQIMDRLSIDSPGPLYFHFPQDEGIKELSNRGYDDLYFKGIISEHKKVYKRNGVLREVWETTKNVRNEPLDLRNYNLACMKSLKPDWGKLEMLVNGMSETEVKRAVAKPQKKKAVYRAKRQVNIW</sequence>
<keyword evidence="1" id="KW-1188">Viral release from host cell</keyword>
<dbReference type="Pfam" id="PF05876">
    <property type="entry name" value="GpA_ATPase"/>
    <property type="match status" value="1"/>
</dbReference>
<dbReference type="Gene3D" id="3.40.50.300">
    <property type="entry name" value="P-loop containing nucleotide triphosphate hydrolases"/>
    <property type="match status" value="1"/>
</dbReference>
<evidence type="ECO:0000256" key="1">
    <source>
        <dbReference type="HAMAP-Rule" id="MF_04144"/>
    </source>
</evidence>
<feature type="short sequence motif" description="Walker A motif" evidence="1">
    <location>
        <begin position="72"/>
        <end position="79"/>
    </location>
</feature>
<feature type="binding site" evidence="1">
    <location>
        <position position="383"/>
    </location>
    <ligand>
        <name>Mg(2+)</name>
        <dbReference type="ChEBI" id="CHEBI:18420"/>
        <note>catalytic; for nuclease activity</note>
    </ligand>
</feature>
<dbReference type="EMBL" id="BK015281">
    <property type="protein sequence ID" value="DAD99333.1"/>
    <property type="molecule type" value="Genomic_DNA"/>
</dbReference>
<keyword evidence="1" id="KW-0255">Endonuclease</keyword>
<comment type="cofactor">
    <cofactor evidence="1">
        <name>Mg(2+)</name>
        <dbReference type="ChEBI" id="CHEBI:18420"/>
    </cofactor>
</comment>
<dbReference type="GO" id="GO:0019073">
    <property type="term" value="P:viral DNA genome packaging"/>
    <property type="evidence" value="ECO:0007669"/>
    <property type="project" value="UniProtKB-UniRule"/>
</dbReference>
<dbReference type="GO" id="GO:0009036">
    <property type="term" value="F:type II site-specific deoxyribonuclease activity"/>
    <property type="evidence" value="ECO:0007669"/>
    <property type="project" value="UniProtKB-UniRule"/>
</dbReference>
<keyword evidence="1" id="KW-0231">Viral genome packaging</keyword>
<dbReference type="InterPro" id="IPR051220">
    <property type="entry name" value="TFA_Chaperone"/>
</dbReference>
<comment type="domain">
    <text evidence="1">The N-terminus is involved in the formation of the heterotrimer with the small subunit. The N-terminus part contains the translocase activity involved in DNA packaging. At the N-terminus, there is a high affinity ATPase center that is probably needed for the packaging activity. The Walker A motif of the ATPase center is responsible for interacting with the ATP phosphate and the Q motif governs force generation and the interaction with DNA. The C-terminus contains the site specific endonuclease (cos-cleavage) and strand separation activities required for genome maturation. A second ATPase catalytic site regulates the genome maturation. The C-terminus very end is involved in binding to the procapsid. Contains a basic leucine zipper (bZIP) that may be involved in the formation of the terminase.</text>
</comment>
<feature type="domain" description="Phage terminase large subunit GpA ATPase" evidence="2">
    <location>
        <begin position="39"/>
        <end position="287"/>
    </location>
</feature>
<keyword evidence="1" id="KW-0067">ATP-binding</keyword>
<comment type="catalytic activity">
    <reaction evidence="1">
        <text>Endonucleolytic cleavage of DNA to give specific double-stranded fragments with terminal 5'-phosphates.</text>
        <dbReference type="EC" id="3.1.21.4"/>
    </reaction>
</comment>
<dbReference type="PANTHER" id="PTHR34413">
    <property type="entry name" value="PROPHAGE TAIL FIBER ASSEMBLY PROTEIN HOMOLOG TFAE-RELATED-RELATED"/>
    <property type="match status" value="1"/>
</dbReference>
<comment type="similarity">
    <text evidence="1">Belongs to the lambdavirus large terminase family.</text>
</comment>
<dbReference type="InterPro" id="IPR046453">
    <property type="entry name" value="GpA_ATPase"/>
</dbReference>
<keyword evidence="1" id="KW-0479">Metal-binding</keyword>
<evidence type="ECO:0000259" key="2">
    <source>
        <dbReference type="Pfam" id="PF05876"/>
    </source>
</evidence>
<dbReference type="InterPro" id="IPR046454">
    <property type="entry name" value="GpA_endonuclease"/>
</dbReference>
<dbReference type="EC" id="3.1.21.4" evidence="1"/>
<comment type="function">
    <text evidence="1">The terminase large subunit acts as an ATP driven molecular motor necessary for viral DNA translocation into empty capsids and as an endonuclease that cuts the viral genome from the concetamer to initiate and to end the packaging reaction. The terminase lies at a unique vertex of the procapsid and is composed of two subunits, a small terminase subunit involved in viral DNA recognition, and a large terminase subunit possessing endonucleolytic and ATPase activities (DNA maturation and packaging). The endonuclease activity cleaves the viral DNA generating 5'overhangs. The strand separation activity separates the cohesive ends generating the single-stranded 'sticky' ends of the mature genome. The DNA-terminase complex binds to the portal of the procapsid thereby activating the translocase activity of the terminase. The terminase packages the viral DNA into the procapsid until the next concatemer reaches the complex. The downstream site is then cut generating the mature right end of the genome, the heterotrimer undocks from the DNA-filled head and remains bound to the left end of concatemer's next genome.</text>
</comment>
<dbReference type="GO" id="GO:0030430">
    <property type="term" value="C:host cell cytoplasm"/>
    <property type="evidence" value="ECO:0007669"/>
    <property type="project" value="UniProtKB-SubCell"/>
</dbReference>
<evidence type="ECO:0000259" key="3">
    <source>
        <dbReference type="Pfam" id="PF20454"/>
    </source>
</evidence>
<protein>
    <recommendedName>
        <fullName evidence="1">Terminase, large subunit</fullName>
    </recommendedName>
    <alternativeName>
        <fullName evidence="1">DNA-packaging protein</fullName>
    </alternativeName>
    <alternativeName>
        <fullName evidence="1">Large terminase protein</fullName>
    </alternativeName>
    <domain>
        <recommendedName>
            <fullName evidence="1">Endonuclease</fullName>
            <ecNumber evidence="1">3.1.21.4</ecNumber>
        </recommendedName>
    </domain>
    <domain>
        <recommendedName>
            <fullName evidence="1">ATPase</fullName>
            <ecNumber evidence="1">3.6.4.-</ecNumber>
        </recommendedName>
    </domain>
</protein>
<keyword evidence="1" id="KW-1035">Host cytoplasm</keyword>
<dbReference type="Pfam" id="PF20454">
    <property type="entry name" value="GpA_nuclease"/>
    <property type="match status" value="1"/>
</dbReference>
<feature type="short sequence motif" description="Walker B motif" evidence="1">
    <location>
        <begin position="169"/>
        <end position="174"/>
    </location>
</feature>
<dbReference type="PANTHER" id="PTHR34413:SF2">
    <property type="entry name" value="PROPHAGE TAIL FIBER ASSEMBLY PROTEIN HOMOLOG TFAE-RELATED"/>
    <property type="match status" value="1"/>
</dbReference>
<keyword evidence="1" id="KW-0378">Hydrolase</keyword>
<dbReference type="GO" id="GO:0005524">
    <property type="term" value="F:ATP binding"/>
    <property type="evidence" value="ECO:0007669"/>
    <property type="project" value="UniProtKB-UniRule"/>
</dbReference>
<proteinExistence type="inferred from homology"/>
<dbReference type="EC" id="3.6.4.-" evidence="1"/>
<dbReference type="GO" id="GO:0016887">
    <property type="term" value="F:ATP hydrolysis activity"/>
    <property type="evidence" value="ECO:0007669"/>
    <property type="project" value="UniProtKB-UniRule"/>
</dbReference>
<dbReference type="GO" id="GO:0098009">
    <property type="term" value="C:viral terminase, large subunit"/>
    <property type="evidence" value="ECO:0007669"/>
    <property type="project" value="UniProtKB-UniRule"/>
</dbReference>
<comment type="subcellular location">
    <subcellularLocation>
        <location evidence="1">Host cytoplasm</location>
    </subcellularLocation>
    <text evidence="1">The terminase lies at a unique vertex of the procapsid during viral DNA packaging.</text>
</comment>